<reference evidence="2" key="1">
    <citation type="submission" date="2022-11" db="UniProtKB">
        <authorList>
            <consortium name="WormBaseParasite"/>
        </authorList>
    </citation>
    <scope>IDENTIFICATION</scope>
</reference>
<accession>A0AC34Q9P4</accession>
<organism evidence="1 2">
    <name type="scientific">Panagrolaimus sp. JU765</name>
    <dbReference type="NCBI Taxonomy" id="591449"/>
    <lineage>
        <taxon>Eukaryota</taxon>
        <taxon>Metazoa</taxon>
        <taxon>Ecdysozoa</taxon>
        <taxon>Nematoda</taxon>
        <taxon>Chromadorea</taxon>
        <taxon>Rhabditida</taxon>
        <taxon>Tylenchina</taxon>
        <taxon>Panagrolaimomorpha</taxon>
        <taxon>Panagrolaimoidea</taxon>
        <taxon>Panagrolaimidae</taxon>
        <taxon>Panagrolaimus</taxon>
    </lineage>
</organism>
<evidence type="ECO:0000313" key="2">
    <source>
        <dbReference type="WBParaSite" id="JU765_v2.g14318.t1"/>
    </source>
</evidence>
<dbReference type="Proteomes" id="UP000887576">
    <property type="component" value="Unplaced"/>
</dbReference>
<dbReference type="WBParaSite" id="JU765_v2.g14318.t1">
    <property type="protein sequence ID" value="JU765_v2.g14318.t1"/>
    <property type="gene ID" value="JU765_v2.g14318"/>
</dbReference>
<protein>
    <submittedName>
        <fullName evidence="2">Uncharacterized protein</fullName>
    </submittedName>
</protein>
<sequence>MAGQSTVRIQTGLLPDSAVIWRLPGPGGLIYPVFHYIDEYHVSKFIFGALMGVGEDETTRFEDLMLRELVRINEGIV</sequence>
<evidence type="ECO:0000313" key="1">
    <source>
        <dbReference type="Proteomes" id="UP000887576"/>
    </source>
</evidence>
<name>A0AC34Q9P4_9BILA</name>
<proteinExistence type="predicted"/>